<keyword evidence="2" id="KW-1133">Transmembrane helix</keyword>
<keyword evidence="2" id="KW-0472">Membrane</keyword>
<dbReference type="Gene3D" id="2.70.170.10">
    <property type="entry name" value="Neurotransmitter-gated ion-channel ligand-binding domain"/>
    <property type="match status" value="1"/>
</dbReference>
<dbReference type="EMBL" id="KB097106">
    <property type="protein sequence ID" value="ESN99605.1"/>
    <property type="molecule type" value="Genomic_DNA"/>
</dbReference>
<dbReference type="RefSeq" id="XP_009022364.1">
    <property type="nucleotide sequence ID" value="XM_009024116.1"/>
</dbReference>
<dbReference type="InterPro" id="IPR038050">
    <property type="entry name" value="Neuro_actylchol_rec"/>
</dbReference>
<dbReference type="GO" id="GO:0016020">
    <property type="term" value="C:membrane"/>
    <property type="evidence" value="ECO:0007669"/>
    <property type="project" value="InterPro"/>
</dbReference>
<reference evidence="6" key="1">
    <citation type="submission" date="2012-12" db="EMBL/GenBank/DDBJ databases">
        <authorList>
            <person name="Hellsten U."/>
            <person name="Grimwood J."/>
            <person name="Chapman J.A."/>
            <person name="Shapiro H."/>
            <person name="Aerts A."/>
            <person name="Otillar R.P."/>
            <person name="Terry A.Y."/>
            <person name="Boore J.L."/>
            <person name="Simakov O."/>
            <person name="Marletaz F."/>
            <person name="Cho S.-J."/>
            <person name="Edsinger-Gonzales E."/>
            <person name="Havlak P."/>
            <person name="Kuo D.-H."/>
            <person name="Larsson T."/>
            <person name="Lv J."/>
            <person name="Arendt D."/>
            <person name="Savage R."/>
            <person name="Osoegawa K."/>
            <person name="de Jong P."/>
            <person name="Lindberg D.R."/>
            <person name="Seaver E.C."/>
            <person name="Weisblat D.A."/>
            <person name="Putnam N.H."/>
            <person name="Grigoriev I.V."/>
            <person name="Rokhsar D.S."/>
        </authorList>
    </citation>
    <scope>NUCLEOTIDE SEQUENCE</scope>
</reference>
<dbReference type="Gene3D" id="1.20.58.390">
    <property type="entry name" value="Neurotransmitter-gated ion-channel transmembrane domain"/>
    <property type="match status" value="1"/>
</dbReference>
<proteinExistence type="predicted"/>
<dbReference type="FunFam" id="2.70.170.10:FF:000053">
    <property type="entry name" value="Predicted protein"/>
    <property type="match status" value="1"/>
</dbReference>
<sequence>MPENTARLTLLSMMSDLEHLLKRHLATLRNSQLERKQNNNNNNKMKKTSSRQHDFYQATPLPANILVASVSYKNLHNTNNKNKEKITVRVKVNFMKIGVIDTIRDRYHADVMVQTKWREPKFDEYALSLDQANLESCWNPHVTIWNGVEDLQYETTIFLELDSDQRAWICERKRTRGQFFEFMELRKFPFDEQDLTVMVVSDRSEAELEFLQDCNQKSAVNPDTFSAAQEWYLYNDVTVWTKITVKNKENHPCFCVAAKVSRRPQFFIYNIVVFMFFICSLSFATFSVQLKLPEFRILLTFLLIQTTVTFKFTVNNNLPKIPYLTYLDKYILGSMTILCCIGIWHSVCGSLIAPVSPSDNTSAAFNTSLVLAETFSCEKIVKQDPTETILLVDRVVLGIFAFAYITFHFWFLVLIIHYHKGSADDNRDLPSNPGSRDH</sequence>
<feature type="transmembrane region" description="Helical" evidence="2">
    <location>
        <begin position="295"/>
        <end position="318"/>
    </location>
</feature>
<protein>
    <recommendedName>
        <fullName evidence="3">Neurotransmitter-gated ion-channel ligand-binding domain-containing protein</fullName>
    </recommendedName>
</protein>
<dbReference type="HOGENOM" id="CLU_037554_0_0_1"/>
<dbReference type="InterPro" id="IPR006201">
    <property type="entry name" value="Neur_channel"/>
</dbReference>
<dbReference type="SUPFAM" id="SSF63712">
    <property type="entry name" value="Nicotinic receptor ligand binding domain-like"/>
    <property type="match status" value="1"/>
</dbReference>
<keyword evidence="2" id="KW-0812">Transmembrane</keyword>
<accession>T1FAW4</accession>
<evidence type="ECO:0000259" key="3">
    <source>
        <dbReference type="Pfam" id="PF02931"/>
    </source>
</evidence>
<gene>
    <name evidence="5" type="primary">20205963</name>
    <name evidence="4" type="ORF">HELRODRAFT_176770</name>
</gene>
<reference evidence="5" key="3">
    <citation type="submission" date="2015-06" db="UniProtKB">
        <authorList>
            <consortium name="EnsemblMetazoa"/>
        </authorList>
    </citation>
    <scope>IDENTIFICATION</scope>
</reference>
<dbReference type="GO" id="GO:0005230">
    <property type="term" value="F:extracellular ligand-gated monoatomic ion channel activity"/>
    <property type="evidence" value="ECO:0007669"/>
    <property type="project" value="InterPro"/>
</dbReference>
<dbReference type="PANTHER" id="PTHR18945">
    <property type="entry name" value="NEUROTRANSMITTER GATED ION CHANNEL"/>
    <property type="match status" value="1"/>
</dbReference>
<reference evidence="4 6" key="2">
    <citation type="journal article" date="2013" name="Nature">
        <title>Insights into bilaterian evolution from three spiralian genomes.</title>
        <authorList>
            <person name="Simakov O."/>
            <person name="Marletaz F."/>
            <person name="Cho S.J."/>
            <person name="Edsinger-Gonzales E."/>
            <person name="Havlak P."/>
            <person name="Hellsten U."/>
            <person name="Kuo D.H."/>
            <person name="Larsson T."/>
            <person name="Lv J."/>
            <person name="Arendt D."/>
            <person name="Savage R."/>
            <person name="Osoegawa K."/>
            <person name="de Jong P."/>
            <person name="Grimwood J."/>
            <person name="Chapman J.A."/>
            <person name="Shapiro H."/>
            <person name="Aerts A."/>
            <person name="Otillar R.P."/>
            <person name="Terry A.Y."/>
            <person name="Boore J.L."/>
            <person name="Grigoriev I.V."/>
            <person name="Lindberg D.R."/>
            <person name="Seaver E.C."/>
            <person name="Weisblat D.A."/>
            <person name="Putnam N.H."/>
            <person name="Rokhsar D.S."/>
        </authorList>
    </citation>
    <scope>NUCLEOTIDE SEQUENCE</scope>
</reference>
<dbReference type="eggNOG" id="KOG3643">
    <property type="taxonomic scope" value="Eukaryota"/>
</dbReference>
<feature type="domain" description="Neurotransmitter-gated ion-channel ligand-binding" evidence="3">
    <location>
        <begin position="72"/>
        <end position="235"/>
    </location>
</feature>
<dbReference type="InterPro" id="IPR006202">
    <property type="entry name" value="Neur_chan_lig-bd"/>
</dbReference>
<dbReference type="Proteomes" id="UP000015101">
    <property type="component" value="Unassembled WGS sequence"/>
</dbReference>
<evidence type="ECO:0000313" key="5">
    <source>
        <dbReference type="EnsemblMetazoa" id="HelroP176770"/>
    </source>
</evidence>
<dbReference type="STRING" id="6412.T1FAW4"/>
<dbReference type="OrthoDB" id="203862at2759"/>
<evidence type="ECO:0000313" key="4">
    <source>
        <dbReference type="EMBL" id="ESN99605.1"/>
    </source>
</evidence>
<organism evidence="5 6">
    <name type="scientific">Helobdella robusta</name>
    <name type="common">Californian leech</name>
    <dbReference type="NCBI Taxonomy" id="6412"/>
    <lineage>
        <taxon>Eukaryota</taxon>
        <taxon>Metazoa</taxon>
        <taxon>Spiralia</taxon>
        <taxon>Lophotrochozoa</taxon>
        <taxon>Annelida</taxon>
        <taxon>Clitellata</taxon>
        <taxon>Hirudinea</taxon>
        <taxon>Rhynchobdellida</taxon>
        <taxon>Glossiphoniidae</taxon>
        <taxon>Helobdella</taxon>
    </lineage>
</organism>
<feature type="transmembrane region" description="Helical" evidence="2">
    <location>
        <begin position="267"/>
        <end position="289"/>
    </location>
</feature>
<feature type="transmembrane region" description="Helical" evidence="2">
    <location>
        <begin position="330"/>
        <end position="353"/>
    </location>
</feature>
<feature type="region of interest" description="Disordered" evidence="1">
    <location>
        <begin position="31"/>
        <end position="50"/>
    </location>
</feature>
<evidence type="ECO:0000256" key="2">
    <source>
        <dbReference type="SAM" id="Phobius"/>
    </source>
</evidence>
<dbReference type="GeneID" id="20205963"/>
<dbReference type="AlphaFoldDB" id="T1FAW4"/>
<dbReference type="InterPro" id="IPR036734">
    <property type="entry name" value="Neur_chan_lig-bd_sf"/>
</dbReference>
<keyword evidence="6" id="KW-1185">Reference proteome</keyword>
<dbReference type="KEGG" id="hro:HELRODRAFT_176770"/>
<dbReference type="EnsemblMetazoa" id="HelroT176770">
    <property type="protein sequence ID" value="HelroP176770"/>
    <property type="gene ID" value="HelroG176770"/>
</dbReference>
<dbReference type="CTD" id="20205963"/>
<feature type="transmembrane region" description="Helical" evidence="2">
    <location>
        <begin position="395"/>
        <end position="418"/>
    </location>
</feature>
<evidence type="ECO:0000313" key="6">
    <source>
        <dbReference type="Proteomes" id="UP000015101"/>
    </source>
</evidence>
<dbReference type="GO" id="GO:0004888">
    <property type="term" value="F:transmembrane signaling receptor activity"/>
    <property type="evidence" value="ECO:0007669"/>
    <property type="project" value="InterPro"/>
</dbReference>
<dbReference type="InParanoid" id="T1FAW4"/>
<dbReference type="EMBL" id="AMQM01005837">
    <property type="status" value="NOT_ANNOTATED_CDS"/>
    <property type="molecule type" value="Genomic_DNA"/>
</dbReference>
<name>T1FAW4_HELRO</name>
<evidence type="ECO:0000256" key="1">
    <source>
        <dbReference type="SAM" id="MobiDB-lite"/>
    </source>
</evidence>
<dbReference type="Pfam" id="PF02931">
    <property type="entry name" value="Neur_chan_LBD"/>
    <property type="match status" value="1"/>
</dbReference>